<keyword evidence="2" id="KW-0812">Transmembrane</keyword>
<proteinExistence type="predicted"/>
<evidence type="ECO:0000256" key="2">
    <source>
        <dbReference type="SAM" id="Phobius"/>
    </source>
</evidence>
<feature type="compositionally biased region" description="Low complexity" evidence="1">
    <location>
        <begin position="340"/>
        <end position="354"/>
    </location>
</feature>
<feature type="transmembrane region" description="Helical" evidence="2">
    <location>
        <begin position="98"/>
        <end position="118"/>
    </location>
</feature>
<keyword evidence="2" id="KW-0472">Membrane</keyword>
<feature type="region of interest" description="Disordered" evidence="1">
    <location>
        <begin position="372"/>
        <end position="419"/>
    </location>
</feature>
<dbReference type="KEGG" id="npi:G7071_02740"/>
<gene>
    <name evidence="4" type="ORF">G7071_02740</name>
</gene>
<sequence length="419" mass="43102">MTGPLTARRAAEFDAMISRDPAALTDRDAERFADLLAVVRDLRSIPEISPRPEFVSSLRTRLMIEADTALLPQATRPLTSEEQRLLLPVRANKRDRRLAAVLGGAALVGATSSMALAAQTALPGESLYPVKRALEEIETGFAQGDSAKGRAMLANAEGRLAELDDLARRSDPASVSAVAPTLDTFTQQAQDASASIFAAYEESGDADLVTELRTFVSGSIESLAELESTLPVSAHDDLVAAAQVLAGIYQRAQEVCATCGEGSVSVPSSLLTSAGPIAGVESVLIAASQDRRLTQGARGDGTQGSGSSPEPISGIDVEGIVVPDLTVPNATGGQPSDQAPTGSQGPSGTPGSGQKLDVRTPVNSVTKLLTGDLDSATSVVPGAEQPVGELVGPGGIVDDTVDGVQDTLDDTTEALPTTP</sequence>
<dbReference type="Proteomes" id="UP000502035">
    <property type="component" value="Chromosome"/>
</dbReference>
<organism evidence="4 5">
    <name type="scientific">Nocardioides piscis</name>
    <dbReference type="NCBI Taxonomy" id="2714938"/>
    <lineage>
        <taxon>Bacteria</taxon>
        <taxon>Bacillati</taxon>
        <taxon>Actinomycetota</taxon>
        <taxon>Actinomycetes</taxon>
        <taxon>Propionibacteriales</taxon>
        <taxon>Nocardioidaceae</taxon>
        <taxon>Nocardioides</taxon>
    </lineage>
</organism>
<evidence type="ECO:0000259" key="3">
    <source>
        <dbReference type="Pfam" id="PF18915"/>
    </source>
</evidence>
<feature type="region of interest" description="Disordered" evidence="1">
    <location>
        <begin position="292"/>
        <end position="358"/>
    </location>
</feature>
<feature type="compositionally biased region" description="Polar residues" evidence="1">
    <location>
        <begin position="328"/>
        <end position="339"/>
    </location>
</feature>
<evidence type="ECO:0000313" key="5">
    <source>
        <dbReference type="Proteomes" id="UP000502035"/>
    </source>
</evidence>
<dbReference type="Pfam" id="PF18915">
    <property type="entry name" value="DUF5667"/>
    <property type="match status" value="1"/>
</dbReference>
<dbReference type="AlphaFoldDB" id="A0A6G7YCG5"/>
<dbReference type="InterPro" id="IPR043725">
    <property type="entry name" value="DUF5667"/>
</dbReference>
<feature type="compositionally biased region" description="Low complexity" evidence="1">
    <location>
        <begin position="305"/>
        <end position="315"/>
    </location>
</feature>
<protein>
    <recommendedName>
        <fullName evidence="3">DUF5667 domain-containing protein</fullName>
    </recommendedName>
</protein>
<name>A0A6G7YCG5_9ACTN</name>
<reference evidence="4 5" key="1">
    <citation type="submission" date="2020-03" db="EMBL/GenBank/DDBJ databases">
        <title>Nocardioides sp. nov., isolated from fish.</title>
        <authorList>
            <person name="Hyun D.-W."/>
            <person name="Bae J.-W."/>
        </authorList>
    </citation>
    <scope>NUCLEOTIDE SEQUENCE [LARGE SCALE GENOMIC DNA]</scope>
    <source>
        <strain evidence="4 5">HDW12A</strain>
    </source>
</reference>
<keyword evidence="2" id="KW-1133">Transmembrane helix</keyword>
<evidence type="ECO:0000313" key="4">
    <source>
        <dbReference type="EMBL" id="QIK74512.1"/>
    </source>
</evidence>
<accession>A0A6G7YCG5</accession>
<keyword evidence="5" id="KW-1185">Reference proteome</keyword>
<dbReference type="RefSeq" id="WP_166314633.1">
    <property type="nucleotide sequence ID" value="NZ_CP049866.1"/>
</dbReference>
<dbReference type="EMBL" id="CP049866">
    <property type="protein sequence ID" value="QIK74512.1"/>
    <property type="molecule type" value="Genomic_DNA"/>
</dbReference>
<feature type="domain" description="DUF5667" evidence="3">
    <location>
        <begin position="121"/>
        <end position="231"/>
    </location>
</feature>
<evidence type="ECO:0000256" key="1">
    <source>
        <dbReference type="SAM" id="MobiDB-lite"/>
    </source>
</evidence>